<evidence type="ECO:0000256" key="4">
    <source>
        <dbReference type="ARBA" id="ARBA00022989"/>
    </source>
</evidence>
<feature type="transmembrane region" description="Helical" evidence="6">
    <location>
        <begin position="248"/>
        <end position="267"/>
    </location>
</feature>
<dbReference type="SUPFAM" id="SSF103473">
    <property type="entry name" value="MFS general substrate transporter"/>
    <property type="match status" value="1"/>
</dbReference>
<evidence type="ECO:0000313" key="9">
    <source>
        <dbReference type="Proteomes" id="UP000264541"/>
    </source>
</evidence>
<evidence type="ECO:0000259" key="7">
    <source>
        <dbReference type="PROSITE" id="PS50850"/>
    </source>
</evidence>
<dbReference type="InterPro" id="IPR036259">
    <property type="entry name" value="MFS_trans_sf"/>
</dbReference>
<keyword evidence="9" id="KW-1185">Reference proteome</keyword>
<dbReference type="PANTHER" id="PTHR23537:SF1">
    <property type="entry name" value="SUGAR TRANSPORTER"/>
    <property type="match status" value="1"/>
</dbReference>
<protein>
    <submittedName>
        <fullName evidence="8">YbfB/YjiJ family MFS transporter</fullName>
    </submittedName>
</protein>
<feature type="transmembrane region" description="Helical" evidence="6">
    <location>
        <begin position="274"/>
        <end position="294"/>
    </location>
</feature>
<organism evidence="8 9">
    <name type="scientific">Peribacillus saganii</name>
    <dbReference type="NCBI Taxonomy" id="2303992"/>
    <lineage>
        <taxon>Bacteria</taxon>
        <taxon>Bacillati</taxon>
        <taxon>Bacillota</taxon>
        <taxon>Bacilli</taxon>
        <taxon>Bacillales</taxon>
        <taxon>Bacillaceae</taxon>
        <taxon>Peribacillus</taxon>
    </lineage>
</organism>
<dbReference type="OrthoDB" id="9797953at2"/>
<keyword evidence="3 6" id="KW-0812">Transmembrane</keyword>
<dbReference type="GO" id="GO:0022857">
    <property type="term" value="F:transmembrane transporter activity"/>
    <property type="evidence" value="ECO:0007669"/>
    <property type="project" value="InterPro"/>
</dbReference>
<feature type="transmembrane region" description="Helical" evidence="6">
    <location>
        <begin position="362"/>
        <end position="383"/>
    </location>
</feature>
<accession>A0A372LT49</accession>
<proteinExistence type="predicted"/>
<dbReference type="CDD" id="cd06180">
    <property type="entry name" value="MFS_YjiJ"/>
    <property type="match status" value="1"/>
</dbReference>
<dbReference type="Pfam" id="PF06779">
    <property type="entry name" value="MFS_4"/>
    <property type="match status" value="1"/>
</dbReference>
<comment type="subcellular location">
    <subcellularLocation>
        <location evidence="1">Cell membrane</location>
        <topology evidence="1">Multi-pass membrane protein</topology>
    </subcellularLocation>
</comment>
<evidence type="ECO:0000256" key="2">
    <source>
        <dbReference type="ARBA" id="ARBA00022448"/>
    </source>
</evidence>
<feature type="transmembrane region" description="Helical" evidence="6">
    <location>
        <begin position="102"/>
        <end position="127"/>
    </location>
</feature>
<evidence type="ECO:0000256" key="3">
    <source>
        <dbReference type="ARBA" id="ARBA00022692"/>
    </source>
</evidence>
<reference evidence="8 9" key="1">
    <citation type="submission" date="2018-08" db="EMBL/GenBank/DDBJ databases">
        <title>Bacillus chawlae sp. nov., Bacillus glennii sp. nov., and Bacillus saganii sp. nov. Isolated from the Vehicle Assembly Building at Kennedy Space Center where the Viking Spacecraft were Assembled.</title>
        <authorList>
            <person name="Seuylemezian A."/>
            <person name="Vaishampayan P."/>
        </authorList>
    </citation>
    <scope>NUCLEOTIDE SEQUENCE [LARGE SCALE GENOMIC DNA]</scope>
    <source>
        <strain evidence="8 9">V47-23a</strain>
    </source>
</reference>
<name>A0A372LT49_9BACI</name>
<gene>
    <name evidence="8" type="ORF">D0469_02660</name>
</gene>
<feature type="transmembrane region" description="Helical" evidence="6">
    <location>
        <begin position="51"/>
        <end position="67"/>
    </location>
</feature>
<dbReference type="AlphaFoldDB" id="A0A372LT49"/>
<comment type="caution">
    <text evidence="8">The sequence shown here is derived from an EMBL/GenBank/DDBJ whole genome shotgun (WGS) entry which is preliminary data.</text>
</comment>
<feature type="transmembrane region" description="Helical" evidence="6">
    <location>
        <begin position="169"/>
        <end position="189"/>
    </location>
</feature>
<dbReference type="RefSeq" id="WP_117325112.1">
    <property type="nucleotide sequence ID" value="NZ_QVTE01000007.1"/>
</dbReference>
<feature type="domain" description="Major facilitator superfamily (MFS) profile" evidence="7">
    <location>
        <begin position="12"/>
        <end position="388"/>
    </location>
</feature>
<feature type="transmembrane region" description="Helical" evidence="6">
    <location>
        <begin position="79"/>
        <end position="96"/>
    </location>
</feature>
<dbReference type="Proteomes" id="UP000264541">
    <property type="component" value="Unassembled WGS sequence"/>
</dbReference>
<evidence type="ECO:0000256" key="5">
    <source>
        <dbReference type="ARBA" id="ARBA00023136"/>
    </source>
</evidence>
<dbReference type="InterPro" id="IPR020846">
    <property type="entry name" value="MFS_dom"/>
</dbReference>
<sequence>MIKKKMDKRHARIVMAGIFSLMIAMGFSRFAYTPILPLMKSSAGLSEAASGYLASCNFLGYLFGAFYAGRINHKGNPRIIIQILLANILSFAAMGLTDDYFIWLFLRFISGVSSGLVFVLCSSFVLDSLAKQGLASWSGIFYSGVGIGILITGISVPISNTYLGWKGSWLVLGGISIFLGLLVFAWLKMVPGTNDKKQAAEREKAEQKEILPWLVLAYGLEGLGYIISGTFLVDIFNGIDGLRSMSSLSWVFVGLAAIPSTFIWVTVAKKVGFIFSICLAICVQAAGVILPVLVPNMAGGLLGAFLFGATFMGITAMTTTYARMIQPNNSSKVIGLLTGVYGVGQILGPSIAGFLVSLTGNYSISLFFATAVLLTAVLLLGGGQWKTSNKLNRKEDAECHT</sequence>
<keyword evidence="2" id="KW-0813">Transport</keyword>
<feature type="transmembrane region" description="Helical" evidence="6">
    <location>
        <begin position="300"/>
        <end position="321"/>
    </location>
</feature>
<evidence type="ECO:0000313" key="8">
    <source>
        <dbReference type="EMBL" id="RFU71236.1"/>
    </source>
</evidence>
<dbReference type="InterPro" id="IPR010645">
    <property type="entry name" value="MFS_4"/>
</dbReference>
<dbReference type="GO" id="GO:0005886">
    <property type="term" value="C:plasma membrane"/>
    <property type="evidence" value="ECO:0007669"/>
    <property type="project" value="UniProtKB-SubCell"/>
</dbReference>
<dbReference type="EMBL" id="QVTE01000007">
    <property type="protein sequence ID" value="RFU71236.1"/>
    <property type="molecule type" value="Genomic_DNA"/>
</dbReference>
<keyword evidence="5 6" id="KW-0472">Membrane</keyword>
<evidence type="ECO:0000256" key="6">
    <source>
        <dbReference type="SAM" id="Phobius"/>
    </source>
</evidence>
<feature type="transmembrane region" description="Helical" evidence="6">
    <location>
        <begin position="333"/>
        <end position="356"/>
    </location>
</feature>
<feature type="transmembrane region" description="Helical" evidence="6">
    <location>
        <begin position="139"/>
        <end position="163"/>
    </location>
</feature>
<keyword evidence="4 6" id="KW-1133">Transmembrane helix</keyword>
<dbReference type="PROSITE" id="PS50850">
    <property type="entry name" value="MFS"/>
    <property type="match status" value="1"/>
</dbReference>
<evidence type="ECO:0000256" key="1">
    <source>
        <dbReference type="ARBA" id="ARBA00004651"/>
    </source>
</evidence>
<dbReference type="PANTHER" id="PTHR23537">
    <property type="match status" value="1"/>
</dbReference>
<dbReference type="Gene3D" id="1.20.1250.20">
    <property type="entry name" value="MFS general substrate transporter like domains"/>
    <property type="match status" value="1"/>
</dbReference>
<feature type="transmembrane region" description="Helical" evidence="6">
    <location>
        <begin position="210"/>
        <end position="228"/>
    </location>
</feature>
<feature type="transmembrane region" description="Helical" evidence="6">
    <location>
        <begin position="12"/>
        <end position="31"/>
    </location>
</feature>